<dbReference type="PANTHER" id="PTHR43201">
    <property type="entry name" value="ACYL-COA SYNTHETASE"/>
    <property type="match status" value="1"/>
</dbReference>
<dbReference type="Gene3D" id="3.40.50.12780">
    <property type="entry name" value="N-terminal domain of ligase-like"/>
    <property type="match status" value="1"/>
</dbReference>
<dbReference type="InterPro" id="IPR042099">
    <property type="entry name" value="ANL_N_sf"/>
</dbReference>
<reference evidence="7 8" key="1">
    <citation type="submission" date="2019-03" db="EMBL/GenBank/DDBJ databases">
        <title>Draft genome sequences of novel Actinobacteria.</title>
        <authorList>
            <person name="Sahin N."/>
            <person name="Ay H."/>
            <person name="Saygin H."/>
        </authorList>
    </citation>
    <scope>NUCLEOTIDE SEQUENCE [LARGE SCALE GENOMIC DNA]</scope>
    <source>
        <strain evidence="7 8">DSM 45941</strain>
    </source>
</reference>
<protein>
    <submittedName>
        <fullName evidence="7">Long-chain fatty acid--CoA ligase</fullName>
    </submittedName>
</protein>
<evidence type="ECO:0000313" key="7">
    <source>
        <dbReference type="EMBL" id="TDD87185.1"/>
    </source>
</evidence>
<evidence type="ECO:0000259" key="6">
    <source>
        <dbReference type="Pfam" id="PF13193"/>
    </source>
</evidence>
<evidence type="ECO:0000256" key="2">
    <source>
        <dbReference type="ARBA" id="ARBA00022598"/>
    </source>
</evidence>
<comment type="similarity">
    <text evidence="1">Belongs to the ATP-dependent AMP-binding enzyme family.</text>
</comment>
<keyword evidence="4" id="KW-0472">Membrane</keyword>
<dbReference type="GO" id="GO:0006631">
    <property type="term" value="P:fatty acid metabolic process"/>
    <property type="evidence" value="ECO:0007669"/>
    <property type="project" value="TreeGrafter"/>
</dbReference>
<keyword evidence="8" id="KW-1185">Reference proteome</keyword>
<evidence type="ECO:0000256" key="4">
    <source>
        <dbReference type="SAM" id="Phobius"/>
    </source>
</evidence>
<dbReference type="SUPFAM" id="SSF56801">
    <property type="entry name" value="Acetyl-CoA synthetase-like"/>
    <property type="match status" value="1"/>
</dbReference>
<proteinExistence type="inferred from homology"/>
<dbReference type="Pfam" id="PF13193">
    <property type="entry name" value="AMP-binding_C"/>
    <property type="match status" value="1"/>
</dbReference>
<accession>A0A4R5BMP4</accession>
<dbReference type="RefSeq" id="WP_132195568.1">
    <property type="nucleotide sequence ID" value="NZ_SMKY01000025.1"/>
</dbReference>
<gene>
    <name evidence="7" type="ORF">E1293_08340</name>
</gene>
<feature type="region of interest" description="Disordered" evidence="3">
    <location>
        <begin position="504"/>
        <end position="528"/>
    </location>
</feature>
<comment type="caution">
    <text evidence="7">The sequence shown here is derived from an EMBL/GenBank/DDBJ whole genome shotgun (WGS) entry which is preliminary data.</text>
</comment>
<dbReference type="InterPro" id="IPR020845">
    <property type="entry name" value="AMP-binding_CS"/>
</dbReference>
<dbReference type="InterPro" id="IPR025110">
    <property type="entry name" value="AMP-bd_C"/>
</dbReference>
<sequence length="528" mass="56256">MPRPRLTASLAYWSSRTPDSIALECERTTLTWRRLADSVEAVARQLRDGGLAAGDRIGYLCENGAGVIQTILAAAALDAIVVPLNVRLTTPELSWIAEDAGLSALLTDRAFADRSEELARRHDLRVYWQGDAAPDWAAPLAREGTDSRELLSRVTAAEDLPVFICYTSGTTGRPKGAVLTHGNAVAAATSFSITETMTRFDTCLLVLPLAFTGSIMATWAPTYYSGARFIMHRRFDASRTLAELQDGGVTVFPAVPVVFEQLAALDGFDNADLSTVRVAKAGGAPPSAATLRRYEDRGIPIGQGYGMTESSGVGTSLPQEDFERKAGSAGVVNFGTDLSIRDAAGDPLPPGEVGEICLRGPSVMPGYWENPDATAEALAGGWLHTGDLGLLDDDGYLTIMGREKDMVLSGGLNVYPSEIERVLLLDERVREAAVVAVPDERWGEVPAAIVVTDGPGPGPDPLLALCREELADYKIPKYFHFTTDPLPRTMSGKVSKADLRDRAAKLSGLPSPGRGAAAADQAADEARG</sequence>
<feature type="domain" description="AMP-dependent synthetase/ligase" evidence="5">
    <location>
        <begin position="13"/>
        <end position="368"/>
    </location>
</feature>
<evidence type="ECO:0000256" key="1">
    <source>
        <dbReference type="ARBA" id="ARBA00006432"/>
    </source>
</evidence>
<dbReference type="AlphaFoldDB" id="A0A4R5BMP4"/>
<keyword evidence="2 7" id="KW-0436">Ligase</keyword>
<dbReference type="GO" id="GO:0031956">
    <property type="term" value="F:medium-chain fatty acid-CoA ligase activity"/>
    <property type="evidence" value="ECO:0007669"/>
    <property type="project" value="TreeGrafter"/>
</dbReference>
<organism evidence="7 8">
    <name type="scientific">Actinomadura darangshiensis</name>
    <dbReference type="NCBI Taxonomy" id="705336"/>
    <lineage>
        <taxon>Bacteria</taxon>
        <taxon>Bacillati</taxon>
        <taxon>Actinomycetota</taxon>
        <taxon>Actinomycetes</taxon>
        <taxon>Streptosporangiales</taxon>
        <taxon>Thermomonosporaceae</taxon>
        <taxon>Actinomadura</taxon>
    </lineage>
</organism>
<feature type="transmembrane region" description="Helical" evidence="4">
    <location>
        <begin position="204"/>
        <end position="224"/>
    </location>
</feature>
<dbReference type="OrthoDB" id="9803968at2"/>
<dbReference type="PANTHER" id="PTHR43201:SF5">
    <property type="entry name" value="MEDIUM-CHAIN ACYL-COA LIGASE ACSF2, MITOCHONDRIAL"/>
    <property type="match status" value="1"/>
</dbReference>
<evidence type="ECO:0000259" key="5">
    <source>
        <dbReference type="Pfam" id="PF00501"/>
    </source>
</evidence>
<evidence type="ECO:0000313" key="8">
    <source>
        <dbReference type="Proteomes" id="UP000295578"/>
    </source>
</evidence>
<evidence type="ECO:0000256" key="3">
    <source>
        <dbReference type="SAM" id="MobiDB-lite"/>
    </source>
</evidence>
<dbReference type="Pfam" id="PF00501">
    <property type="entry name" value="AMP-binding"/>
    <property type="match status" value="1"/>
</dbReference>
<dbReference type="Proteomes" id="UP000295578">
    <property type="component" value="Unassembled WGS sequence"/>
</dbReference>
<dbReference type="Gene3D" id="3.30.300.30">
    <property type="match status" value="1"/>
</dbReference>
<feature type="domain" description="AMP-binding enzyme C-terminal" evidence="6">
    <location>
        <begin position="418"/>
        <end position="493"/>
    </location>
</feature>
<dbReference type="InterPro" id="IPR045851">
    <property type="entry name" value="AMP-bd_C_sf"/>
</dbReference>
<keyword evidence="4" id="KW-1133">Transmembrane helix</keyword>
<keyword evidence="4" id="KW-0812">Transmembrane</keyword>
<dbReference type="PROSITE" id="PS00455">
    <property type="entry name" value="AMP_BINDING"/>
    <property type="match status" value="1"/>
</dbReference>
<name>A0A4R5BMP4_9ACTN</name>
<dbReference type="InterPro" id="IPR000873">
    <property type="entry name" value="AMP-dep_synth/lig_dom"/>
</dbReference>
<dbReference type="EMBL" id="SMKY01000025">
    <property type="protein sequence ID" value="TDD87185.1"/>
    <property type="molecule type" value="Genomic_DNA"/>
</dbReference>